<dbReference type="Ensembl" id="ENSCCRT00020016166.1">
    <property type="protein sequence ID" value="ENSCCRP00020014686.1"/>
    <property type="gene ID" value="ENSCCRG00020005097.1"/>
</dbReference>
<dbReference type="Pfam" id="PF00801">
    <property type="entry name" value="PKD"/>
    <property type="match status" value="1"/>
</dbReference>
<organism evidence="28 29">
    <name type="scientific">Cyprinus carpio</name>
    <name type="common">Common carp</name>
    <dbReference type="NCBI Taxonomy" id="7962"/>
    <lineage>
        <taxon>Eukaryota</taxon>
        <taxon>Metazoa</taxon>
        <taxon>Chordata</taxon>
        <taxon>Craniata</taxon>
        <taxon>Vertebrata</taxon>
        <taxon>Euteleostomi</taxon>
        <taxon>Actinopterygii</taxon>
        <taxon>Neopterygii</taxon>
        <taxon>Teleostei</taxon>
        <taxon>Ostariophysi</taxon>
        <taxon>Cypriniformes</taxon>
        <taxon>Cyprinidae</taxon>
        <taxon>Cyprininae</taxon>
        <taxon>Cyprinus</taxon>
    </lineage>
</organism>
<evidence type="ECO:0000256" key="13">
    <source>
        <dbReference type="ARBA" id="ARBA00022737"/>
    </source>
</evidence>
<keyword evidence="14" id="KW-0967">Endosome</keyword>
<dbReference type="CDD" id="cd00146">
    <property type="entry name" value="PKD"/>
    <property type="match status" value="1"/>
</dbReference>
<dbReference type="FunFam" id="3.30.60.270:FF:000003">
    <property type="entry name" value="Sortilin-related VPS10 domain containing receptor 2"/>
    <property type="match status" value="1"/>
</dbReference>
<evidence type="ECO:0000256" key="23">
    <source>
        <dbReference type="ARBA" id="ARBA00034102"/>
    </source>
</evidence>
<sequence length="1021" mass="115361">MKARIMAVLAHLYPAMFLACAWMSLFGLISCHTGVINQRNVRDRELDSRGVHVTGRDEALISAHSRGDYSGDPGGPRVRRASAPEKVSLLSSSFVLKGDATHNQAMVHWTGENSSVMIISDNIRKMTFLFLFCSLPPCRSSDYGSTYTKLNLMPGTTIIVTNFYICPTNKKKVILVSSSINERDQMLFISTDEGSSFQRQPVSFTVDTLLFHPSEEDKLLAYSKEAKVSDESVGQHRLMQSTFFVCVFCLSPGYLYVTCLIQNCSDKMVTAQFLGKIDHNSLSVQDEYIFVKVTTGNRTKYYVSYRRNEFVQMRFPKYALPKDLQIVSTDENQVFLALQEWYQTDTYNLYQSDPQGVYYSIVLENVRSTKQPEENVLIDILEVRGIKGVFLANQKIDGKVMTLITYNKGRDWEPLAPPTTDMNGKPVSCKQPDCHLHLHLRWADNPYVSGTVHTKDSAPGLIMGAGQFSTDEGRTWSIHNFTSTSVFVDGLLSEPGDETLVMTVFGHISYRSDWELVKVDFRQSFPRQCTEADYDSWKLTDLQREKCIMGQERMYRRRKESSFCIKGKSYTSALTAKPCQCTEKDFACDYGFERAPSLRLEGDRCYPDFWHDPDAPPENCHMGHSYKSSTGYRKVIANVCEGGLNKEQSAKQHSCPLLPPSGLQLGIKGQMLAVAPGDDITFIVHQEQGDTTSTRYQVDLMDGVRAIYENLTVTDEPIQHRYEKPGVYRVNVKAENSAGHDQATLYIQVTAPLQDVHLEVVPIAGRNQEVNLTAIVLPTEANLTVFYWWIGDNLQPKLTLENSLITRFSEEGEVPVTVQASNGRSMVQDSKTVIVYDHFQVIPLSFSRNLDRFNPNIPEWRRDVGQVVTKILAKVLLTGVPQDSLVTMVKPGLPTTADLYVLPQESTPVKRSVFVDKVNADNITEHELQNCDRKNYKNHGSLLRPEESSLTHPWLRFRKLPGRNVYAQMHNEKEQEMTSPVNHSEDTQNIIQGEEFIDDDLDSQTLGNPGGRINSENCSLN</sequence>
<dbReference type="GO" id="GO:0043197">
    <property type="term" value="C:dendritic spine"/>
    <property type="evidence" value="ECO:0007669"/>
    <property type="project" value="UniProtKB-SubCell"/>
</dbReference>
<dbReference type="InterPro" id="IPR031778">
    <property type="entry name" value="Sortilin_N"/>
</dbReference>
<dbReference type="Gene3D" id="2.60.40.10">
    <property type="entry name" value="Immunoglobulins"/>
    <property type="match status" value="1"/>
</dbReference>
<dbReference type="PANTHER" id="PTHR12106">
    <property type="entry name" value="SORTILIN RELATED"/>
    <property type="match status" value="1"/>
</dbReference>
<accession>A0A8C2CPI7</accession>
<keyword evidence="17" id="KW-0472">Membrane</keyword>
<dbReference type="InterPro" id="IPR031777">
    <property type="entry name" value="Sortilin_C"/>
</dbReference>
<dbReference type="InterPro" id="IPR035986">
    <property type="entry name" value="PKD_dom_sf"/>
</dbReference>
<dbReference type="SUPFAM" id="SSF49299">
    <property type="entry name" value="PKD domain"/>
    <property type="match status" value="1"/>
</dbReference>
<evidence type="ECO:0000256" key="22">
    <source>
        <dbReference type="ARBA" id="ARBA00023329"/>
    </source>
</evidence>
<dbReference type="PANTHER" id="PTHR12106:SF9">
    <property type="entry name" value="VPS10 DOMAIN-CONTAINING RECEPTOR SORCS2"/>
    <property type="match status" value="1"/>
</dbReference>
<keyword evidence="12" id="KW-0732">Signal</keyword>
<evidence type="ECO:0000256" key="1">
    <source>
        <dbReference type="ARBA" id="ARBA00004146"/>
    </source>
</evidence>
<evidence type="ECO:0000256" key="14">
    <source>
        <dbReference type="ARBA" id="ARBA00022753"/>
    </source>
</evidence>
<evidence type="ECO:0000313" key="28">
    <source>
        <dbReference type="Ensembl" id="ENSCCRP00020014686.1"/>
    </source>
</evidence>
<dbReference type="InterPro" id="IPR013783">
    <property type="entry name" value="Ig-like_fold"/>
</dbReference>
<keyword evidence="21" id="KW-0966">Cell projection</keyword>
<keyword evidence="20" id="KW-0628">Postsynaptic cell membrane</keyword>
<dbReference type="PROSITE" id="PS51257">
    <property type="entry name" value="PROKAR_LIPOPROTEIN"/>
    <property type="match status" value="1"/>
</dbReference>
<name>A0A8C2CPI7_CYPCA</name>
<dbReference type="FunFam" id="2.60.40.10:FF:000083">
    <property type="entry name" value="Sortilin-related VPS10 domain containing receptor 2"/>
    <property type="match status" value="1"/>
</dbReference>
<evidence type="ECO:0000256" key="5">
    <source>
        <dbReference type="ARBA" id="ARBA00004484"/>
    </source>
</evidence>
<evidence type="ECO:0000256" key="16">
    <source>
        <dbReference type="ARBA" id="ARBA00023018"/>
    </source>
</evidence>
<reference evidence="28" key="1">
    <citation type="submission" date="2025-08" db="UniProtKB">
        <authorList>
            <consortium name="Ensembl"/>
        </authorList>
    </citation>
    <scope>IDENTIFICATION</scope>
</reference>
<evidence type="ECO:0000256" key="21">
    <source>
        <dbReference type="ARBA" id="ARBA00023273"/>
    </source>
</evidence>
<evidence type="ECO:0000256" key="11">
    <source>
        <dbReference type="ARBA" id="ARBA00022692"/>
    </source>
</evidence>
<dbReference type="SMART" id="SM00602">
    <property type="entry name" value="VPS10"/>
    <property type="match status" value="1"/>
</dbReference>
<comment type="similarity">
    <text evidence="8">Belongs to the VPS10-related sortilin family. SORCS subfamily.</text>
</comment>
<dbReference type="InterPro" id="IPR000601">
    <property type="entry name" value="PKD_dom"/>
</dbReference>
<evidence type="ECO:0000256" key="4">
    <source>
        <dbReference type="ARBA" id="ARBA00004358"/>
    </source>
</evidence>
<evidence type="ECO:0000256" key="2">
    <source>
        <dbReference type="ARBA" id="ARBA00004251"/>
    </source>
</evidence>
<evidence type="ECO:0000256" key="26">
    <source>
        <dbReference type="SAM" id="MobiDB-lite"/>
    </source>
</evidence>
<evidence type="ECO:0000256" key="25">
    <source>
        <dbReference type="ARBA" id="ARBA00074088"/>
    </source>
</evidence>
<protein>
    <recommendedName>
        <fullName evidence="25">VPS10 domain-containing receptor SorCS2</fullName>
    </recommendedName>
</protein>
<keyword evidence="15" id="KW-1133">Transmembrane helix</keyword>
<evidence type="ECO:0000313" key="29">
    <source>
        <dbReference type="Proteomes" id="UP000694701"/>
    </source>
</evidence>
<keyword evidence="16" id="KW-0770">Synapse</keyword>
<evidence type="ECO:0000256" key="3">
    <source>
        <dbReference type="ARBA" id="ARBA00004279"/>
    </source>
</evidence>
<dbReference type="Pfam" id="PF15902">
    <property type="entry name" value="Sortilin-Vps10"/>
    <property type="match status" value="1"/>
</dbReference>
<keyword evidence="10" id="KW-0771">Synaptosome</keyword>
<evidence type="ECO:0000256" key="9">
    <source>
        <dbReference type="ARBA" id="ARBA00022475"/>
    </source>
</evidence>
<evidence type="ECO:0000256" key="12">
    <source>
        <dbReference type="ARBA" id="ARBA00022729"/>
    </source>
</evidence>
<evidence type="ECO:0000256" key="17">
    <source>
        <dbReference type="ARBA" id="ARBA00023136"/>
    </source>
</evidence>
<keyword evidence="22" id="KW-0968">Cytoplasmic vesicle</keyword>
<dbReference type="SUPFAM" id="SSF110296">
    <property type="entry name" value="Oligoxyloglucan reducing end-specific cellobiohydrolase"/>
    <property type="match status" value="1"/>
</dbReference>
<keyword evidence="11" id="KW-0812">Transmembrane</keyword>
<dbReference type="FunFam" id="2.10.70.80:FF:000001">
    <property type="entry name" value="Sortilin-related VPS10 domain-containing receptor 1"/>
    <property type="match status" value="1"/>
</dbReference>
<feature type="domain" description="PKD" evidence="27">
    <location>
        <begin position="686"/>
        <end position="756"/>
    </location>
</feature>
<evidence type="ECO:0000259" key="27">
    <source>
        <dbReference type="PROSITE" id="PS50093"/>
    </source>
</evidence>
<evidence type="ECO:0000256" key="8">
    <source>
        <dbReference type="ARBA" id="ARBA00010818"/>
    </source>
</evidence>
<comment type="subcellular location">
    <subcellularLocation>
        <location evidence="2">Cell membrane</location>
        <topology evidence="2">Single-pass type I membrane protein</topology>
    </subcellularLocation>
    <subcellularLocation>
        <location evidence="3">Cell projection</location>
        <location evidence="3">Dendrite</location>
    </subcellularLocation>
    <subcellularLocation>
        <location evidence="6">Cell projection</location>
        <location evidence="6">Dendritic spine</location>
    </subcellularLocation>
    <subcellularLocation>
        <location evidence="4">Cytoplasmic vesicle membrane</location>
        <topology evidence="4">Single-pass type I membrane protein</topology>
    </subcellularLocation>
    <subcellularLocation>
        <location evidence="1">Early endosome membrane</location>
    </subcellularLocation>
    <subcellularLocation>
        <location evidence="5">Perikaryon</location>
    </subcellularLocation>
    <subcellularLocation>
        <location evidence="24">Postsynaptic density membrane</location>
    </subcellularLocation>
    <subcellularLocation>
        <location evidence="7">Recycling endosome membrane</location>
    </subcellularLocation>
    <subcellularLocation>
        <location evidence="23">Synapse</location>
        <location evidence="23">Synaptosome</location>
    </subcellularLocation>
</comment>
<dbReference type="InterPro" id="IPR006581">
    <property type="entry name" value="VPS10"/>
</dbReference>
<keyword evidence="9" id="KW-1003">Cell membrane</keyword>
<dbReference type="InterPro" id="IPR050310">
    <property type="entry name" value="VPS10-sortilin"/>
</dbReference>
<dbReference type="Gene3D" id="2.10.70.80">
    <property type="match status" value="1"/>
</dbReference>
<dbReference type="Proteomes" id="UP000694701">
    <property type="component" value="Unplaced"/>
</dbReference>
<dbReference type="GO" id="GO:0055038">
    <property type="term" value="C:recycling endosome membrane"/>
    <property type="evidence" value="ECO:0007669"/>
    <property type="project" value="UniProtKB-SubCell"/>
</dbReference>
<dbReference type="PROSITE" id="PS50093">
    <property type="entry name" value="PKD"/>
    <property type="match status" value="1"/>
</dbReference>
<evidence type="ECO:0000256" key="24">
    <source>
        <dbReference type="ARBA" id="ARBA00034112"/>
    </source>
</evidence>
<keyword evidence="19" id="KW-0325">Glycoprotein</keyword>
<evidence type="ECO:0000256" key="19">
    <source>
        <dbReference type="ARBA" id="ARBA00023180"/>
    </source>
</evidence>
<feature type="region of interest" description="Disordered" evidence="26">
    <location>
        <begin position="1000"/>
        <end position="1021"/>
    </location>
</feature>
<dbReference type="Gene3D" id="3.30.60.270">
    <property type="match status" value="1"/>
</dbReference>
<dbReference type="GO" id="GO:0043204">
    <property type="term" value="C:perikaryon"/>
    <property type="evidence" value="ECO:0007669"/>
    <property type="project" value="UniProtKB-SubCell"/>
</dbReference>
<evidence type="ECO:0000256" key="20">
    <source>
        <dbReference type="ARBA" id="ARBA00023257"/>
    </source>
</evidence>
<evidence type="ECO:0000256" key="6">
    <source>
        <dbReference type="ARBA" id="ARBA00004552"/>
    </source>
</evidence>
<dbReference type="AlphaFoldDB" id="A0A8C2CPI7"/>
<evidence type="ECO:0000256" key="10">
    <source>
        <dbReference type="ARBA" id="ARBA00022599"/>
    </source>
</evidence>
<evidence type="ECO:0000256" key="18">
    <source>
        <dbReference type="ARBA" id="ARBA00023157"/>
    </source>
</evidence>
<keyword evidence="18" id="KW-1015">Disulfide bond</keyword>
<evidence type="ECO:0000256" key="7">
    <source>
        <dbReference type="ARBA" id="ARBA00004565"/>
    </source>
</evidence>
<dbReference type="GO" id="GO:0098839">
    <property type="term" value="C:postsynaptic density membrane"/>
    <property type="evidence" value="ECO:0007669"/>
    <property type="project" value="UniProtKB-SubCell"/>
</dbReference>
<dbReference type="GO" id="GO:0031901">
    <property type="term" value="C:early endosome membrane"/>
    <property type="evidence" value="ECO:0007669"/>
    <property type="project" value="UniProtKB-SubCell"/>
</dbReference>
<keyword evidence="13" id="KW-0677">Repeat</keyword>
<dbReference type="Pfam" id="PF15901">
    <property type="entry name" value="Sortilin_C"/>
    <property type="match status" value="1"/>
</dbReference>
<proteinExistence type="inferred from homology"/>
<evidence type="ECO:0000256" key="15">
    <source>
        <dbReference type="ARBA" id="ARBA00022989"/>
    </source>
</evidence>